<organism evidence="1 2">
    <name type="scientific">Rhizobium laguerreae</name>
    <dbReference type="NCBI Taxonomy" id="1076926"/>
    <lineage>
        <taxon>Bacteria</taxon>
        <taxon>Pseudomonadati</taxon>
        <taxon>Pseudomonadota</taxon>
        <taxon>Alphaproteobacteria</taxon>
        <taxon>Hyphomicrobiales</taxon>
        <taxon>Rhizobiaceae</taxon>
        <taxon>Rhizobium/Agrobacterium group</taxon>
        <taxon>Rhizobium</taxon>
    </lineage>
</organism>
<protein>
    <submittedName>
        <fullName evidence="1">Uncharacterized protein</fullName>
    </submittedName>
</protein>
<gene>
    <name evidence="1" type="ORF">HLI17_31970</name>
</gene>
<evidence type="ECO:0000313" key="2">
    <source>
        <dbReference type="Proteomes" id="UP000530654"/>
    </source>
</evidence>
<sequence length="77" mass="7752">MAVEYLGAGSLDGTQLGRSATDKVGLYGVTPVAQRTSTVLATSLLSASSYVSVASNTAAILLELTNALIALGAYKTS</sequence>
<dbReference type="RefSeq" id="WP_170282880.1">
    <property type="nucleotide sequence ID" value="NZ_JABEQY010000047.1"/>
</dbReference>
<dbReference type="Proteomes" id="UP000530654">
    <property type="component" value="Unassembled WGS sequence"/>
</dbReference>
<dbReference type="AlphaFoldDB" id="A0A7Y2W8S1"/>
<proteinExistence type="predicted"/>
<dbReference type="EMBL" id="JABEQY010000047">
    <property type="protein sequence ID" value="NNH67820.1"/>
    <property type="molecule type" value="Genomic_DNA"/>
</dbReference>
<name>A0A7Y2W8S1_9HYPH</name>
<evidence type="ECO:0000313" key="1">
    <source>
        <dbReference type="EMBL" id="NNH67820.1"/>
    </source>
</evidence>
<comment type="caution">
    <text evidence="1">The sequence shown here is derived from an EMBL/GenBank/DDBJ whole genome shotgun (WGS) entry which is preliminary data.</text>
</comment>
<reference evidence="1 2" key="1">
    <citation type="submission" date="2020-04" db="EMBL/GenBank/DDBJ databases">
        <title>Rhizobium bacterial biofertilizers improve the content of phenolic compounds of Lactuca sativa L. under non-saline and saline-stress conditions.</title>
        <authorList>
            <person name="Ayuso-Calles M."/>
            <person name="Garcia-Estevez I."/>
            <person name="Jimenez-Gomez A."/>
            <person name="Flores-Felix J.D."/>
            <person name="Escribano-Bailon M."/>
            <person name="Rivas R."/>
        </authorList>
    </citation>
    <scope>NUCLEOTIDE SEQUENCE [LARGE SCALE GENOMIC DNA]</scope>
    <source>
        <strain evidence="1 2">GPTR02</strain>
    </source>
</reference>
<accession>A0A7Y2W8S1</accession>